<evidence type="ECO:0000313" key="1">
    <source>
        <dbReference type="EMBL" id="GJS61127.1"/>
    </source>
</evidence>
<gene>
    <name evidence="1" type="ORF">Tco_0655911</name>
</gene>
<organism evidence="1 2">
    <name type="scientific">Tanacetum coccineum</name>
    <dbReference type="NCBI Taxonomy" id="301880"/>
    <lineage>
        <taxon>Eukaryota</taxon>
        <taxon>Viridiplantae</taxon>
        <taxon>Streptophyta</taxon>
        <taxon>Embryophyta</taxon>
        <taxon>Tracheophyta</taxon>
        <taxon>Spermatophyta</taxon>
        <taxon>Magnoliopsida</taxon>
        <taxon>eudicotyledons</taxon>
        <taxon>Gunneridae</taxon>
        <taxon>Pentapetalae</taxon>
        <taxon>asterids</taxon>
        <taxon>campanulids</taxon>
        <taxon>Asterales</taxon>
        <taxon>Asteraceae</taxon>
        <taxon>Asteroideae</taxon>
        <taxon>Anthemideae</taxon>
        <taxon>Anthemidinae</taxon>
        <taxon>Tanacetum</taxon>
    </lineage>
</organism>
<dbReference type="Proteomes" id="UP001151760">
    <property type="component" value="Unassembled WGS sequence"/>
</dbReference>
<evidence type="ECO:0000313" key="2">
    <source>
        <dbReference type="Proteomes" id="UP001151760"/>
    </source>
</evidence>
<proteinExistence type="predicted"/>
<dbReference type="EMBL" id="BQNB010009267">
    <property type="protein sequence ID" value="GJS61127.1"/>
    <property type="molecule type" value="Genomic_DNA"/>
</dbReference>
<keyword evidence="2" id="KW-1185">Reference proteome</keyword>
<sequence>MDQSTKNALWDHWKRGDDEEPVDEWKDYEHTTYIKIDVSSNQNTYYNVCQIVMDHCKTEEEQGWFDKHELMEDDDDDIGDLEDYLIQKDPPYYVNEEDERSKEMRCKLLGLPYMKPPTCKTEKFEVVKYSFGPEEEYDAITEYEYDIWI</sequence>
<name>A0ABQ4X7B9_9ASTR</name>
<reference evidence="1" key="1">
    <citation type="journal article" date="2022" name="Int. J. Mol. Sci.">
        <title>Draft Genome of Tanacetum Coccineum: Genomic Comparison of Closely Related Tanacetum-Family Plants.</title>
        <authorList>
            <person name="Yamashiro T."/>
            <person name="Shiraishi A."/>
            <person name="Nakayama K."/>
            <person name="Satake H."/>
        </authorList>
    </citation>
    <scope>NUCLEOTIDE SEQUENCE</scope>
</reference>
<reference evidence="1" key="2">
    <citation type="submission" date="2022-01" db="EMBL/GenBank/DDBJ databases">
        <authorList>
            <person name="Yamashiro T."/>
            <person name="Shiraishi A."/>
            <person name="Satake H."/>
            <person name="Nakayama K."/>
        </authorList>
    </citation>
    <scope>NUCLEOTIDE SEQUENCE</scope>
</reference>
<accession>A0ABQ4X7B9</accession>
<protein>
    <submittedName>
        <fullName evidence="1">Uncharacterized protein</fullName>
    </submittedName>
</protein>
<comment type="caution">
    <text evidence="1">The sequence shown here is derived from an EMBL/GenBank/DDBJ whole genome shotgun (WGS) entry which is preliminary data.</text>
</comment>